<name>A0A935K2C1_9RHOO</name>
<evidence type="ECO:0000256" key="8">
    <source>
        <dbReference type="HAMAP-Rule" id="MF_00835"/>
    </source>
</evidence>
<keyword evidence="7 8" id="KW-0093">Biotin biosynthesis</keyword>
<keyword evidence="6 8" id="KW-0949">S-adenosyl-L-methionine</keyword>
<keyword evidence="5 8" id="KW-0808">Transferase</keyword>
<dbReference type="HAMAP" id="MF_00835">
    <property type="entry name" value="BioC"/>
    <property type="match status" value="1"/>
</dbReference>
<evidence type="ECO:0000313" key="11">
    <source>
        <dbReference type="Proteomes" id="UP000739411"/>
    </source>
</evidence>
<feature type="domain" description="Methyltransferase type 11" evidence="9">
    <location>
        <begin position="48"/>
        <end position="136"/>
    </location>
</feature>
<reference evidence="10 11" key="1">
    <citation type="submission" date="2020-10" db="EMBL/GenBank/DDBJ databases">
        <title>Connecting structure to function with the recovery of over 1000 high-quality activated sludge metagenome-assembled genomes encoding full-length rRNA genes using long-read sequencing.</title>
        <authorList>
            <person name="Singleton C.M."/>
            <person name="Petriglieri F."/>
            <person name="Kristensen J.M."/>
            <person name="Kirkegaard R.H."/>
            <person name="Michaelsen T.Y."/>
            <person name="Andersen M.H."/>
            <person name="Karst S.M."/>
            <person name="Dueholm M.S."/>
            <person name="Nielsen P.H."/>
            <person name="Albertsen M."/>
        </authorList>
    </citation>
    <scope>NUCLEOTIDE SEQUENCE [LARGE SCALE GENOMIC DNA]</scope>
    <source>
        <strain evidence="10">EsbW_18-Q3-R4-48_BATAC.463</strain>
    </source>
</reference>
<dbReference type="GO" id="GO:0102130">
    <property type="term" value="F:malonyl-CoA methyltransferase activity"/>
    <property type="evidence" value="ECO:0007669"/>
    <property type="project" value="UniProtKB-EC"/>
</dbReference>
<evidence type="ECO:0000256" key="4">
    <source>
        <dbReference type="ARBA" id="ARBA00022603"/>
    </source>
</evidence>
<dbReference type="PANTHER" id="PTHR13090:SF1">
    <property type="entry name" value="ARGININE-HYDROXYLASE NDUFAF5, MITOCHONDRIAL"/>
    <property type="match status" value="1"/>
</dbReference>
<sequence>MHRPPKARIRQSFERAASTYDSAAEIQRHICTQLAAALPSSQPVGRLLDAGCGTGFALGLLLARFPNAQAIALDLAPGMLQRIVTPCCQIAGDLEHLPLASNSLDLYWSSLAVQWCELPQALAEAHRALKSQGQMAVATLGPQTFHELRQAFASIDDYQHTLGFHSAEEIGHLAAQAGFVTVNVQNSPKIAYYPDFKTLLKAVKAIGANQLGAGRRTSLMSRSRFKQAEAAFELLRVDAGLPLTYDVITLNAIK</sequence>
<dbReference type="GO" id="GO:0009102">
    <property type="term" value="P:biotin biosynthetic process"/>
    <property type="evidence" value="ECO:0007669"/>
    <property type="project" value="UniProtKB-UniRule"/>
</dbReference>
<comment type="similarity">
    <text evidence="8">Belongs to the methyltransferase superfamily.</text>
</comment>
<dbReference type="SUPFAM" id="SSF53335">
    <property type="entry name" value="S-adenosyl-L-methionine-dependent methyltransferases"/>
    <property type="match status" value="1"/>
</dbReference>
<protein>
    <recommendedName>
        <fullName evidence="3 8">Malonyl-[acyl-carrier protein] O-methyltransferase</fullName>
        <shortName evidence="8">Malonyl-ACP O-methyltransferase</shortName>
        <ecNumber evidence="3 8">2.1.1.197</ecNumber>
    </recommendedName>
    <alternativeName>
        <fullName evidence="8">Biotin synthesis protein BioC</fullName>
    </alternativeName>
</protein>
<dbReference type="InterPro" id="IPR011814">
    <property type="entry name" value="BioC"/>
</dbReference>
<evidence type="ECO:0000256" key="5">
    <source>
        <dbReference type="ARBA" id="ARBA00022679"/>
    </source>
</evidence>
<dbReference type="PANTHER" id="PTHR13090">
    <property type="entry name" value="ARGININE-HYDROXYLASE NDUFAF5, MITOCHONDRIAL"/>
    <property type="match status" value="1"/>
</dbReference>
<dbReference type="AlphaFoldDB" id="A0A935K2C1"/>
<evidence type="ECO:0000256" key="2">
    <source>
        <dbReference type="ARBA" id="ARBA00004746"/>
    </source>
</evidence>
<dbReference type="InterPro" id="IPR029063">
    <property type="entry name" value="SAM-dependent_MTases_sf"/>
</dbReference>
<dbReference type="GO" id="GO:0008757">
    <property type="term" value="F:S-adenosylmethionine-dependent methyltransferase activity"/>
    <property type="evidence" value="ECO:0007669"/>
    <property type="project" value="InterPro"/>
</dbReference>
<dbReference type="Proteomes" id="UP000739411">
    <property type="component" value="Unassembled WGS sequence"/>
</dbReference>
<dbReference type="EC" id="2.1.1.197" evidence="3 8"/>
<organism evidence="10 11">
    <name type="scientific">Candidatus Dechloromonas phosphorivorans</name>
    <dbReference type="NCBI Taxonomy" id="2899244"/>
    <lineage>
        <taxon>Bacteria</taxon>
        <taxon>Pseudomonadati</taxon>
        <taxon>Pseudomonadota</taxon>
        <taxon>Betaproteobacteria</taxon>
        <taxon>Rhodocyclales</taxon>
        <taxon>Azonexaceae</taxon>
        <taxon>Dechloromonas</taxon>
    </lineage>
</organism>
<evidence type="ECO:0000313" key="10">
    <source>
        <dbReference type="EMBL" id="MBK7416964.1"/>
    </source>
</evidence>
<evidence type="ECO:0000256" key="6">
    <source>
        <dbReference type="ARBA" id="ARBA00022691"/>
    </source>
</evidence>
<dbReference type="CDD" id="cd02440">
    <property type="entry name" value="AdoMet_MTases"/>
    <property type="match status" value="1"/>
</dbReference>
<dbReference type="NCBIfam" id="TIGR02072">
    <property type="entry name" value="BioC"/>
    <property type="match status" value="1"/>
</dbReference>
<comment type="pathway">
    <text evidence="2 8">Cofactor biosynthesis; biotin biosynthesis.</text>
</comment>
<evidence type="ECO:0000256" key="3">
    <source>
        <dbReference type="ARBA" id="ARBA00012327"/>
    </source>
</evidence>
<dbReference type="InterPro" id="IPR050602">
    <property type="entry name" value="Malonyl-ACP_OMT"/>
</dbReference>
<comment type="caution">
    <text evidence="10">The sequence shown here is derived from an EMBL/GenBank/DDBJ whole genome shotgun (WGS) entry which is preliminary data.</text>
</comment>
<dbReference type="InterPro" id="IPR013216">
    <property type="entry name" value="Methyltransf_11"/>
</dbReference>
<keyword evidence="4 8" id="KW-0489">Methyltransferase</keyword>
<comment type="catalytic activity">
    <reaction evidence="1 8">
        <text>malonyl-[ACP] + S-adenosyl-L-methionine = malonyl-[ACP] methyl ester + S-adenosyl-L-homocysteine</text>
        <dbReference type="Rhea" id="RHEA:17105"/>
        <dbReference type="Rhea" id="RHEA-COMP:9623"/>
        <dbReference type="Rhea" id="RHEA-COMP:9954"/>
        <dbReference type="ChEBI" id="CHEBI:57856"/>
        <dbReference type="ChEBI" id="CHEBI:59789"/>
        <dbReference type="ChEBI" id="CHEBI:78449"/>
        <dbReference type="ChEBI" id="CHEBI:78845"/>
        <dbReference type="EC" id="2.1.1.197"/>
    </reaction>
</comment>
<proteinExistence type="inferred from homology"/>
<gene>
    <name evidence="8 10" type="primary">bioC</name>
    <name evidence="10" type="ORF">IPJ38_19545</name>
</gene>
<dbReference type="Gene3D" id="3.40.50.150">
    <property type="entry name" value="Vaccinia Virus protein VP39"/>
    <property type="match status" value="1"/>
</dbReference>
<dbReference type="GO" id="GO:0032259">
    <property type="term" value="P:methylation"/>
    <property type="evidence" value="ECO:0007669"/>
    <property type="project" value="UniProtKB-KW"/>
</dbReference>
<dbReference type="Pfam" id="PF08241">
    <property type="entry name" value="Methyltransf_11"/>
    <property type="match status" value="1"/>
</dbReference>
<evidence type="ECO:0000256" key="1">
    <source>
        <dbReference type="ARBA" id="ARBA00000852"/>
    </source>
</evidence>
<dbReference type="EMBL" id="JADJMS010000047">
    <property type="protein sequence ID" value="MBK7416964.1"/>
    <property type="molecule type" value="Genomic_DNA"/>
</dbReference>
<evidence type="ECO:0000259" key="9">
    <source>
        <dbReference type="Pfam" id="PF08241"/>
    </source>
</evidence>
<evidence type="ECO:0000256" key="7">
    <source>
        <dbReference type="ARBA" id="ARBA00022756"/>
    </source>
</evidence>
<comment type="function">
    <text evidence="8">Converts the free carboxyl group of a malonyl-thioester to its methyl ester by transfer of a methyl group from S-adenosyl-L-methionine (SAM). It allows to synthesize pimeloyl-ACP via the fatty acid synthetic pathway.</text>
</comment>
<dbReference type="GO" id="GO:0010340">
    <property type="term" value="F:carboxyl-O-methyltransferase activity"/>
    <property type="evidence" value="ECO:0007669"/>
    <property type="project" value="UniProtKB-UniRule"/>
</dbReference>
<accession>A0A935K2C1</accession>